<dbReference type="AlphaFoldDB" id="A0A060T754"/>
<evidence type="ECO:0000259" key="3">
    <source>
        <dbReference type="Pfam" id="PF10373"/>
    </source>
</evidence>
<comment type="function">
    <text evidence="1">Plays a role in nonsense-mediated mRNA decay.</text>
</comment>
<gene>
    <name evidence="4" type="ORF">GNLVRS02_ARAD1C25938g</name>
</gene>
<dbReference type="SUPFAM" id="SSF48452">
    <property type="entry name" value="TPR-like"/>
    <property type="match status" value="1"/>
</dbReference>
<feature type="domain" description="DNA/RNA-binding" evidence="3">
    <location>
        <begin position="261"/>
        <end position="319"/>
    </location>
</feature>
<feature type="compositionally biased region" description="Basic and acidic residues" evidence="2">
    <location>
        <begin position="57"/>
        <end position="69"/>
    </location>
</feature>
<reference evidence="4" key="1">
    <citation type="submission" date="2014-02" db="EMBL/GenBank/DDBJ databases">
        <authorList>
            <person name="Genoscope - CEA"/>
        </authorList>
    </citation>
    <scope>NUCLEOTIDE SEQUENCE</scope>
    <source>
        <strain evidence="4">LS3</strain>
    </source>
</reference>
<dbReference type="Gene3D" id="1.25.40.10">
    <property type="entry name" value="Tetratricopeptide repeat domain"/>
    <property type="match status" value="1"/>
</dbReference>
<name>A0A060T754_BLAAD</name>
<evidence type="ECO:0000256" key="2">
    <source>
        <dbReference type="SAM" id="MobiDB-lite"/>
    </source>
</evidence>
<sequence>MDTESGEKRTARRSTSNPAHDPDFDRGSVPGRPVLFDPYQKSSPSTPGRARGGPRGLRPDRYKDTDSSPRRPSRPVQQQQQQQQHSSVAPLVSSPYSSIASLQELTDQLQSVYYEIGKLEEQCASGGAKLEAQQNFSEQGWLEAFKTQCRLLDKYHDFLFLAHHHRGSSATAALPKKYKIPLRLWNKGIFKFLDQLRAFRPNSNDLIFQFTIHCFSVLTMLTDTPIESRNMWREALGDVARFSMVVGQSSFMDWRRISQFWYERAMVRSPGVGRLYHHAAVVSAFRIDSLFYFCKSLTCHHPFEPARDTIFSLFKSSTSADCSNAVSSYLALHNELIVTPHSQQFSDPAKLNAFLTGIEMDRANRGKNGQDRSSDELVDRGATIAACNISALLGYGSADNILASLLVQQEGNDWAHEPIALPPAALELACKTLETFLSLPVDDALPHLHVWLLFLCSLPKWSHVHAIVSSVHFPREQMNRLIEECMKVTLKQMSDEGMQSSRLWDHQLWQLANTVSSCTFTQQYPYAANQSADLLARIVAATTKTSTDQVARDFKPFRRRLLPEEAALFGFSWVAKHFVSSKDFEDTEGAIVDDAFPGFEPNPLNYASRPVKIVRLAYELSFRYPKALDNLLLKYCSSRRIPPFLTDMPHFWREQSLFNDKGGNTNLWIHPPDQRENSDAHDYVDQFEDKLNDPAQWTPDLKSWLNHFDTLQFTIENLDVIRTVLVPLCILRALKRFQLAGDERALRPLQYILDSSLGNVLVVSDEGVRLNAQDAVEAIDHALSDLSPDEQHTIADTNEKILALLSATWNDWSQPDHVPVLLLTADIQLCHEATKTHIAVGLMTEPFTNSI</sequence>
<dbReference type="PANTHER" id="PTHR15696:SF0">
    <property type="entry name" value="TELOMERASE-BINDING PROTEIN EST1A"/>
    <property type="match status" value="1"/>
</dbReference>
<evidence type="ECO:0000256" key="1">
    <source>
        <dbReference type="RuleBase" id="RU369098"/>
    </source>
</evidence>
<dbReference type="Pfam" id="PF10373">
    <property type="entry name" value="EST1_DNA_bind"/>
    <property type="match status" value="1"/>
</dbReference>
<dbReference type="GO" id="GO:0005697">
    <property type="term" value="C:telomerase holoenzyme complex"/>
    <property type="evidence" value="ECO:0007669"/>
    <property type="project" value="TreeGrafter"/>
</dbReference>
<accession>A0A060T754</accession>
<proteinExistence type="predicted"/>
<keyword evidence="1" id="KW-0539">Nucleus</keyword>
<dbReference type="GO" id="GO:0042162">
    <property type="term" value="F:telomeric DNA binding"/>
    <property type="evidence" value="ECO:0007669"/>
    <property type="project" value="TreeGrafter"/>
</dbReference>
<dbReference type="GO" id="GO:0070034">
    <property type="term" value="F:telomerase RNA binding"/>
    <property type="evidence" value="ECO:0007669"/>
    <property type="project" value="TreeGrafter"/>
</dbReference>
<dbReference type="InterPro" id="IPR011990">
    <property type="entry name" value="TPR-like_helical_dom_sf"/>
</dbReference>
<organism evidence="4">
    <name type="scientific">Blastobotrys adeninivorans</name>
    <name type="common">Yeast</name>
    <name type="synonym">Arxula adeninivorans</name>
    <dbReference type="NCBI Taxonomy" id="409370"/>
    <lineage>
        <taxon>Eukaryota</taxon>
        <taxon>Fungi</taxon>
        <taxon>Dikarya</taxon>
        <taxon>Ascomycota</taxon>
        <taxon>Saccharomycotina</taxon>
        <taxon>Dipodascomycetes</taxon>
        <taxon>Dipodascales</taxon>
        <taxon>Trichomonascaceae</taxon>
        <taxon>Blastobotrys</taxon>
    </lineage>
</organism>
<reference evidence="4" key="2">
    <citation type="submission" date="2014-06" db="EMBL/GenBank/DDBJ databases">
        <title>The complete genome of Blastobotrys (Arxula) adeninivorans LS3 - a yeast of biotechnological interest.</title>
        <authorList>
            <person name="Kunze G."/>
            <person name="Gaillardin C."/>
            <person name="Czernicka M."/>
            <person name="Durrens P."/>
            <person name="Martin T."/>
            <person name="Boer E."/>
            <person name="Gabaldon T."/>
            <person name="Cruz J."/>
            <person name="Talla E."/>
            <person name="Marck C."/>
            <person name="Goffeau A."/>
            <person name="Barbe V."/>
            <person name="Baret P."/>
            <person name="Baronian K."/>
            <person name="Beier S."/>
            <person name="Bleykasten C."/>
            <person name="Bode R."/>
            <person name="Casaregola S."/>
            <person name="Despons L."/>
            <person name="Fairhead C."/>
            <person name="Giersberg M."/>
            <person name="Gierski P."/>
            <person name="Hahnel U."/>
            <person name="Hartmann A."/>
            <person name="Jankowska D."/>
            <person name="Jubin C."/>
            <person name="Jung P."/>
            <person name="Lafontaine I."/>
            <person name="Leh-Louis V."/>
            <person name="Lemaire M."/>
            <person name="Marcet-Houben M."/>
            <person name="Mascher M."/>
            <person name="Morel G."/>
            <person name="Richard G.-F."/>
            <person name="Riechen J."/>
            <person name="Sacerdot C."/>
            <person name="Sarkar A."/>
            <person name="Savel G."/>
            <person name="Schacherer J."/>
            <person name="Sherman D."/>
            <person name="Straub M.-L."/>
            <person name="Stein N."/>
            <person name="Thierry A."/>
            <person name="Trautwein-Schult A."/>
            <person name="Westhof E."/>
            <person name="Worch S."/>
            <person name="Dujon B."/>
            <person name="Souciet J.-L."/>
            <person name="Wincker P."/>
            <person name="Scholz U."/>
            <person name="Neuveglise N."/>
        </authorList>
    </citation>
    <scope>NUCLEOTIDE SEQUENCE</scope>
    <source>
        <strain evidence="4">LS3</strain>
    </source>
</reference>
<dbReference type="GO" id="GO:0000184">
    <property type="term" value="P:nuclear-transcribed mRNA catabolic process, nonsense-mediated decay"/>
    <property type="evidence" value="ECO:0007669"/>
    <property type="project" value="UniProtKB-KW"/>
</dbReference>
<dbReference type="InterPro" id="IPR018834">
    <property type="entry name" value="DNA/RNA-bd_Est1-type"/>
</dbReference>
<dbReference type="PANTHER" id="PTHR15696">
    <property type="entry name" value="SMG-7 SUPPRESSOR WITH MORPHOLOGICAL EFFECT ON GENITALIA PROTEIN 7"/>
    <property type="match status" value="1"/>
</dbReference>
<dbReference type="EMBL" id="HG937693">
    <property type="protein sequence ID" value="CDP35026.1"/>
    <property type="molecule type" value="Genomic_DNA"/>
</dbReference>
<dbReference type="InterPro" id="IPR045153">
    <property type="entry name" value="Est1/Ebs1-like"/>
</dbReference>
<keyword evidence="1" id="KW-0866">Nonsense-mediated mRNA decay</keyword>
<protein>
    <recommendedName>
        <fullName evidence="1">Nonsense-mediated mRNA decay factor</fullName>
    </recommendedName>
</protein>
<comment type="subcellular location">
    <subcellularLocation>
        <location evidence="1">Nucleus</location>
    </subcellularLocation>
</comment>
<evidence type="ECO:0000313" key="4">
    <source>
        <dbReference type="EMBL" id="CDP35026.1"/>
    </source>
</evidence>
<feature type="region of interest" description="Disordered" evidence="2">
    <location>
        <begin position="1"/>
        <end position="91"/>
    </location>
</feature>